<dbReference type="AlphaFoldDB" id="A0AAD3S795"/>
<dbReference type="PANTHER" id="PTHR42743:SF8">
    <property type="entry name" value="OS01G0238500 PROTEIN"/>
    <property type="match status" value="1"/>
</dbReference>
<dbReference type="InterPro" id="IPR036038">
    <property type="entry name" value="Aminotransferase-like"/>
</dbReference>
<evidence type="ECO:0000256" key="2">
    <source>
        <dbReference type="ARBA" id="ARBA00009320"/>
    </source>
</evidence>
<dbReference type="InterPro" id="IPR001544">
    <property type="entry name" value="Aminotrans_IV"/>
</dbReference>
<keyword evidence="5" id="KW-1185">Reference proteome</keyword>
<keyword evidence="3" id="KW-0663">Pyridoxal phosphate</keyword>
<protein>
    <submittedName>
        <fullName evidence="4">Uncharacterized protein</fullName>
    </submittedName>
</protein>
<comment type="cofactor">
    <cofactor evidence="1">
        <name>pyridoxal 5'-phosphate</name>
        <dbReference type="ChEBI" id="CHEBI:597326"/>
    </cofactor>
</comment>
<dbReference type="InterPro" id="IPR043131">
    <property type="entry name" value="BCAT-like_N"/>
</dbReference>
<dbReference type="FunFam" id="3.30.470.10:FF:000008">
    <property type="entry name" value="D-amino-acid transaminase, chloroplastic"/>
    <property type="match status" value="1"/>
</dbReference>
<dbReference type="PANTHER" id="PTHR42743">
    <property type="entry name" value="AMINO-ACID AMINOTRANSFERASE"/>
    <property type="match status" value="1"/>
</dbReference>
<accession>A0AAD3S795</accession>
<dbReference type="GO" id="GO:0008652">
    <property type="term" value="P:amino acid biosynthetic process"/>
    <property type="evidence" value="ECO:0007669"/>
    <property type="project" value="UniProtKB-ARBA"/>
</dbReference>
<dbReference type="SUPFAM" id="SSF56752">
    <property type="entry name" value="D-aminoacid aminotransferase-like PLP-dependent enzymes"/>
    <property type="match status" value="1"/>
</dbReference>
<evidence type="ECO:0000313" key="4">
    <source>
        <dbReference type="EMBL" id="GMH05619.1"/>
    </source>
</evidence>
<comment type="similarity">
    <text evidence="2">Belongs to the class-IV pyridoxal-phosphate-dependent aminotransferase family.</text>
</comment>
<evidence type="ECO:0000313" key="5">
    <source>
        <dbReference type="Proteomes" id="UP001279734"/>
    </source>
</evidence>
<organism evidence="4 5">
    <name type="scientific">Nepenthes gracilis</name>
    <name type="common">Slender pitcher plant</name>
    <dbReference type="NCBI Taxonomy" id="150966"/>
    <lineage>
        <taxon>Eukaryota</taxon>
        <taxon>Viridiplantae</taxon>
        <taxon>Streptophyta</taxon>
        <taxon>Embryophyta</taxon>
        <taxon>Tracheophyta</taxon>
        <taxon>Spermatophyta</taxon>
        <taxon>Magnoliopsida</taxon>
        <taxon>eudicotyledons</taxon>
        <taxon>Gunneridae</taxon>
        <taxon>Pentapetalae</taxon>
        <taxon>Caryophyllales</taxon>
        <taxon>Nepenthaceae</taxon>
        <taxon>Nepenthes</taxon>
    </lineage>
</organism>
<dbReference type="InterPro" id="IPR050571">
    <property type="entry name" value="Class-IV_PLP-Dep_Aminotrnsfr"/>
</dbReference>
<name>A0AAD3S795_NEPGR</name>
<dbReference type="FunFam" id="3.20.10.10:FF:000002">
    <property type="entry name" value="D-alanine aminotransferase"/>
    <property type="match status" value="1"/>
</dbReference>
<gene>
    <name evidence="4" type="ORF">Nepgr_007459</name>
</gene>
<dbReference type="Pfam" id="PF01063">
    <property type="entry name" value="Aminotran_4"/>
    <property type="match status" value="1"/>
</dbReference>
<sequence length="400" mass="44392">MEDLLRLFCCPNLSVADRRVEDEKAKTCIVGSVKFYIFYGQVNLSVLSQRKPVNPYWKTPDAMGESQIHSSADFKVHVFSSSSELIEKLHEKWDSTMHQPYPAMYSSIFGGIILDPALMMIPIDDHMVHRGHGVFDTAVIFDGFLYELDVHLDRFMRSASLAKISSPYPQSTLRSILIQLAATSKCRMGTLRYWLSAGPGDFLLSPSGCSTSAFYAVVISEDISQCKNGVEVITSTIPMKTPLFATMKNVNYLPNVLAQMEAEEKGAFASIWVDDEGFVAEGPNVNVAFITNEKVLILPSFDKILRGCTAKRLLELSTKLVEQGKLASVKNANIKVADAKAAAEMMFVGSTLPILPILMWDEMRIGNGEVGELTLELSDLLWNDMAAGPESQRIPIPYER</sequence>
<comment type="caution">
    <text evidence="4">The sequence shown here is derived from an EMBL/GenBank/DDBJ whole genome shotgun (WGS) entry which is preliminary data.</text>
</comment>
<evidence type="ECO:0000256" key="3">
    <source>
        <dbReference type="ARBA" id="ARBA00022898"/>
    </source>
</evidence>
<reference evidence="4" key="1">
    <citation type="submission" date="2023-05" db="EMBL/GenBank/DDBJ databases">
        <title>Nepenthes gracilis genome sequencing.</title>
        <authorList>
            <person name="Fukushima K."/>
        </authorList>
    </citation>
    <scope>NUCLEOTIDE SEQUENCE</scope>
    <source>
        <strain evidence="4">SING2019-196</strain>
    </source>
</reference>
<dbReference type="GO" id="GO:0003824">
    <property type="term" value="F:catalytic activity"/>
    <property type="evidence" value="ECO:0007669"/>
    <property type="project" value="InterPro"/>
</dbReference>
<proteinExistence type="inferred from homology"/>
<dbReference type="GO" id="GO:0046394">
    <property type="term" value="P:carboxylic acid biosynthetic process"/>
    <property type="evidence" value="ECO:0007669"/>
    <property type="project" value="UniProtKB-ARBA"/>
</dbReference>
<dbReference type="EMBL" id="BSYO01000006">
    <property type="protein sequence ID" value="GMH05619.1"/>
    <property type="molecule type" value="Genomic_DNA"/>
</dbReference>
<dbReference type="Gene3D" id="3.20.10.10">
    <property type="entry name" value="D-amino Acid Aminotransferase, subunit A, domain 2"/>
    <property type="match status" value="1"/>
</dbReference>
<dbReference type="Proteomes" id="UP001279734">
    <property type="component" value="Unassembled WGS sequence"/>
</dbReference>
<dbReference type="InterPro" id="IPR043132">
    <property type="entry name" value="BCAT-like_C"/>
</dbReference>
<dbReference type="Gene3D" id="3.30.470.10">
    <property type="match status" value="1"/>
</dbReference>
<evidence type="ECO:0000256" key="1">
    <source>
        <dbReference type="ARBA" id="ARBA00001933"/>
    </source>
</evidence>